<dbReference type="InterPro" id="IPR010985">
    <property type="entry name" value="Ribbon_hlx_hlx"/>
</dbReference>
<dbReference type="CDD" id="cd05403">
    <property type="entry name" value="NT_KNTase_like"/>
    <property type="match status" value="1"/>
</dbReference>
<comment type="caution">
    <text evidence="3">The sequence shown here is derived from an EMBL/GenBank/DDBJ whole genome shotgun (WGS) entry which is preliminary data.</text>
</comment>
<feature type="domain" description="Polymerase beta nucleotidyltransferase" evidence="2">
    <location>
        <begin position="85"/>
        <end position="178"/>
    </location>
</feature>
<evidence type="ECO:0000313" key="3">
    <source>
        <dbReference type="EMBL" id="GAG66608.1"/>
    </source>
</evidence>
<dbReference type="SUPFAM" id="SSF81301">
    <property type="entry name" value="Nucleotidyltransferase"/>
    <property type="match status" value="1"/>
</dbReference>
<dbReference type="AlphaFoldDB" id="X1A1G7"/>
<reference evidence="3" key="1">
    <citation type="journal article" date="2014" name="Front. Microbiol.">
        <title>High frequency of phylogenetically diverse reductive dehalogenase-homologous genes in deep subseafloor sedimentary metagenomes.</title>
        <authorList>
            <person name="Kawai M."/>
            <person name="Futagami T."/>
            <person name="Toyoda A."/>
            <person name="Takaki Y."/>
            <person name="Nishi S."/>
            <person name="Hori S."/>
            <person name="Arai W."/>
            <person name="Tsubouchi T."/>
            <person name="Morono Y."/>
            <person name="Uchiyama I."/>
            <person name="Ito T."/>
            <person name="Fujiyama A."/>
            <person name="Inagaki F."/>
            <person name="Takami H."/>
        </authorList>
    </citation>
    <scope>NUCLEOTIDE SEQUENCE</scope>
    <source>
        <strain evidence="3">Expedition CK06-06</strain>
    </source>
</reference>
<protein>
    <recommendedName>
        <fullName evidence="4">Ribbon-helix-helix protein CopG domain-containing protein</fullName>
    </recommendedName>
</protein>
<gene>
    <name evidence="3" type="ORF">S01H4_01046</name>
</gene>
<evidence type="ECO:0000259" key="1">
    <source>
        <dbReference type="Pfam" id="PF01402"/>
    </source>
</evidence>
<dbReference type="NCBIfam" id="NF047752">
    <property type="entry name" value="MntA_antitoxin"/>
    <property type="match status" value="1"/>
</dbReference>
<dbReference type="Pfam" id="PF18765">
    <property type="entry name" value="Polbeta"/>
    <property type="match status" value="1"/>
</dbReference>
<dbReference type="Pfam" id="PF01402">
    <property type="entry name" value="RHH_1"/>
    <property type="match status" value="1"/>
</dbReference>
<dbReference type="InterPro" id="IPR052930">
    <property type="entry name" value="TA_antitoxin_MntA"/>
</dbReference>
<dbReference type="SUPFAM" id="SSF47598">
    <property type="entry name" value="Ribbon-helix-helix"/>
    <property type="match status" value="1"/>
</dbReference>
<dbReference type="PANTHER" id="PTHR43852">
    <property type="entry name" value="NUCLEOTIDYLTRANSFERASE"/>
    <property type="match status" value="1"/>
</dbReference>
<dbReference type="PANTHER" id="PTHR43852:SF3">
    <property type="entry name" value="NUCLEOTIDYLTRANSFERASE"/>
    <property type="match status" value="1"/>
</dbReference>
<dbReference type="InterPro" id="IPR013321">
    <property type="entry name" value="Arc_rbn_hlx_hlx"/>
</dbReference>
<evidence type="ECO:0000259" key="2">
    <source>
        <dbReference type="Pfam" id="PF18765"/>
    </source>
</evidence>
<evidence type="ECO:0008006" key="4">
    <source>
        <dbReference type="Google" id="ProtNLM"/>
    </source>
</evidence>
<dbReference type="InterPro" id="IPR002145">
    <property type="entry name" value="CopG"/>
</dbReference>
<dbReference type="InterPro" id="IPR041633">
    <property type="entry name" value="Polbeta"/>
</dbReference>
<sequence length="214" mass="25093">MAKRINITIPKDFLSRVDEFSKKEHRKRSELIRESLREYMGRRDKDMAVEQKKGLIYSEAKETITVEKIKKISKEKKAELFSIIRIYFKNSPEVIASFIFGSYSTDNATILSDLDIGILLKTDTGKDKYSELLLDISSDLVRLLKMDNIDLVILNRANPILKYEVATKGTAIFEREKEILDNFKIKSLKYYMDTKKFRNLYQKSIKNFLLENKI</sequence>
<name>X1A1G7_9ZZZZ</name>
<dbReference type="Gene3D" id="1.10.1220.10">
    <property type="entry name" value="Met repressor-like"/>
    <property type="match status" value="1"/>
</dbReference>
<dbReference type="GO" id="GO:0006355">
    <property type="term" value="P:regulation of DNA-templated transcription"/>
    <property type="evidence" value="ECO:0007669"/>
    <property type="project" value="InterPro"/>
</dbReference>
<dbReference type="InterPro" id="IPR043519">
    <property type="entry name" value="NT_sf"/>
</dbReference>
<organism evidence="3">
    <name type="scientific">marine sediment metagenome</name>
    <dbReference type="NCBI Taxonomy" id="412755"/>
    <lineage>
        <taxon>unclassified sequences</taxon>
        <taxon>metagenomes</taxon>
        <taxon>ecological metagenomes</taxon>
    </lineage>
</organism>
<feature type="domain" description="Ribbon-helix-helix protein CopG" evidence="1">
    <location>
        <begin position="3"/>
        <end position="42"/>
    </location>
</feature>
<proteinExistence type="predicted"/>
<dbReference type="Gene3D" id="3.30.460.10">
    <property type="entry name" value="Beta Polymerase, domain 2"/>
    <property type="match status" value="1"/>
</dbReference>
<dbReference type="EMBL" id="BART01000173">
    <property type="protein sequence ID" value="GAG66608.1"/>
    <property type="molecule type" value="Genomic_DNA"/>
</dbReference>
<dbReference type="CDD" id="cd22231">
    <property type="entry name" value="RHH_NikR_HicB-like"/>
    <property type="match status" value="1"/>
</dbReference>
<accession>X1A1G7</accession>